<dbReference type="NCBIfam" id="NF033573">
    <property type="entry name" value="transpos_IS200"/>
    <property type="match status" value="1"/>
</dbReference>
<dbReference type="AlphaFoldDB" id="A0A437UQ60"/>
<evidence type="ECO:0000313" key="2">
    <source>
        <dbReference type="Proteomes" id="UP000288388"/>
    </source>
</evidence>
<dbReference type="Pfam" id="PF01797">
    <property type="entry name" value="Y1_Tnp"/>
    <property type="match status" value="1"/>
</dbReference>
<gene>
    <name evidence="1" type="primary">tnpA</name>
    <name evidence="1" type="ORF">EK398_13435</name>
</gene>
<accession>A0A437UQ60</accession>
<dbReference type="SUPFAM" id="SSF143422">
    <property type="entry name" value="Transposase IS200-like"/>
    <property type="match status" value="1"/>
</dbReference>
<dbReference type="GO" id="GO:0004803">
    <property type="term" value="F:transposase activity"/>
    <property type="evidence" value="ECO:0007669"/>
    <property type="project" value="InterPro"/>
</dbReference>
<name>A0A437UQ60_ENTAV</name>
<dbReference type="SMART" id="SM01321">
    <property type="entry name" value="Y1_Tnp"/>
    <property type="match status" value="1"/>
</dbReference>
<dbReference type="PANTHER" id="PTHR33360">
    <property type="entry name" value="TRANSPOSASE FOR INSERTION SEQUENCE ELEMENT IS200"/>
    <property type="match status" value="1"/>
</dbReference>
<dbReference type="EMBL" id="RYZS01000001">
    <property type="protein sequence ID" value="RVU95765.1"/>
    <property type="molecule type" value="Genomic_DNA"/>
</dbReference>
<dbReference type="Proteomes" id="UP000288388">
    <property type="component" value="Unassembled WGS sequence"/>
</dbReference>
<dbReference type="Gene3D" id="3.30.70.1290">
    <property type="entry name" value="Transposase IS200-like"/>
    <property type="match status" value="1"/>
</dbReference>
<organism evidence="1 2">
    <name type="scientific">Enterococcus avium</name>
    <name type="common">Streptococcus avium</name>
    <dbReference type="NCBI Taxonomy" id="33945"/>
    <lineage>
        <taxon>Bacteria</taxon>
        <taxon>Bacillati</taxon>
        <taxon>Bacillota</taxon>
        <taxon>Bacilli</taxon>
        <taxon>Lactobacillales</taxon>
        <taxon>Enterococcaceae</taxon>
        <taxon>Enterococcus</taxon>
    </lineage>
</organism>
<dbReference type="InterPro" id="IPR036515">
    <property type="entry name" value="Transposase_17_sf"/>
</dbReference>
<sequence>MANKANSLAHTKWMCKYHIVFTPKFRRKVIYNQVRKDLIEIFQRLCKYEKIEIIEGHMMPDHVHLLVSIPPKISVSSFMGYLKGKSALMIFEKHANLRYKYGNRKFWAEGYYVSTVGLNEKTIAKYIREQEQHDQAVDKLSVREYEDPFSDRKYRKK</sequence>
<dbReference type="PANTHER" id="PTHR33360:SF2">
    <property type="entry name" value="TRANSPOSASE FOR INSERTION SEQUENCE ELEMENT IS200"/>
    <property type="match status" value="1"/>
</dbReference>
<reference evidence="1 2" key="1">
    <citation type="submission" date="2018-12" db="EMBL/GenBank/DDBJ databases">
        <title>A novel vanA-carrying plasmid in a clinical isolate of Enterococcus avium.</title>
        <authorList>
            <person name="Bernasconi O.J."/>
            <person name="Luzzaro F."/>
            <person name="Endimiani A."/>
        </authorList>
    </citation>
    <scope>NUCLEOTIDE SEQUENCE [LARGE SCALE GENOMIC DNA]</scope>
    <source>
        <strain evidence="1 2">LC0559/18</strain>
    </source>
</reference>
<dbReference type="GO" id="GO:0006313">
    <property type="term" value="P:DNA transposition"/>
    <property type="evidence" value="ECO:0007669"/>
    <property type="project" value="InterPro"/>
</dbReference>
<protein>
    <submittedName>
        <fullName evidence="1">IS200/IS605 family transposase</fullName>
    </submittedName>
</protein>
<evidence type="ECO:0000313" key="1">
    <source>
        <dbReference type="EMBL" id="RVU95765.1"/>
    </source>
</evidence>
<dbReference type="InterPro" id="IPR002686">
    <property type="entry name" value="Transposase_17"/>
</dbReference>
<comment type="caution">
    <text evidence="1">The sequence shown here is derived from an EMBL/GenBank/DDBJ whole genome shotgun (WGS) entry which is preliminary data.</text>
</comment>
<proteinExistence type="predicted"/>
<dbReference type="GO" id="GO:0003677">
    <property type="term" value="F:DNA binding"/>
    <property type="evidence" value="ECO:0007669"/>
    <property type="project" value="InterPro"/>
</dbReference>